<dbReference type="Pfam" id="PF12164">
    <property type="entry name" value="SporV_AA"/>
    <property type="match status" value="1"/>
</dbReference>
<keyword evidence="1" id="KW-1133">Transmembrane helix</keyword>
<keyword evidence="4" id="KW-1185">Reference proteome</keyword>
<dbReference type="AlphaFoldDB" id="F2JHK6"/>
<proteinExistence type="predicted"/>
<evidence type="ECO:0000256" key="1">
    <source>
        <dbReference type="SAM" id="Phobius"/>
    </source>
</evidence>
<dbReference type="InterPro" id="IPR021997">
    <property type="entry name" value="SporV_AA"/>
</dbReference>
<dbReference type="Gene3D" id="2.60.480.10">
    <property type="entry name" value="eubacterium ventriosum atcc domain"/>
    <property type="match status" value="1"/>
</dbReference>
<reference evidence="3 4" key="1">
    <citation type="journal article" date="2011" name="J. Bacteriol.">
        <title>Complete genome sequence of the cellulose-degrading bacterium Cellulosilyticum lentocellum.</title>
        <authorList>
            <consortium name="US DOE Joint Genome Institute"/>
            <person name="Miller D.A."/>
            <person name="Suen G."/>
            <person name="Bruce D."/>
            <person name="Copeland A."/>
            <person name="Cheng J.F."/>
            <person name="Detter C."/>
            <person name="Goodwin L.A."/>
            <person name="Han C.S."/>
            <person name="Hauser L.J."/>
            <person name="Land M.L."/>
            <person name="Lapidus A."/>
            <person name="Lucas S."/>
            <person name="Meincke L."/>
            <person name="Pitluck S."/>
            <person name="Tapia R."/>
            <person name="Teshima H."/>
            <person name="Woyke T."/>
            <person name="Fox B.G."/>
            <person name="Angert E.R."/>
            <person name="Currie C.R."/>
        </authorList>
    </citation>
    <scope>NUCLEOTIDE SEQUENCE [LARGE SCALE GENOMIC DNA]</scope>
    <source>
        <strain evidence="4">ATCC 49066 / DSM 5427 / NCIMB 11756 / RHM5</strain>
    </source>
</reference>
<dbReference type="EMBL" id="CP002582">
    <property type="protein sequence ID" value="ADZ84245.1"/>
    <property type="molecule type" value="Genomic_DNA"/>
</dbReference>
<accession>F2JHK6</accession>
<protein>
    <submittedName>
        <fullName evidence="3">Stage V sporulation protein AA</fullName>
    </submittedName>
</protein>
<feature type="transmembrane region" description="Helical" evidence="1">
    <location>
        <begin position="101"/>
        <end position="125"/>
    </location>
</feature>
<keyword evidence="1" id="KW-0812">Transmembrane</keyword>
<sequence>MDMQKCTIYVRAYKRKTLQGLSSVTIKDLADVAAPPEVKAKVDAMRIFFVPDTQKNGRYIVTIIDIINAIWKEYPKADVQSVGDPDVVIEYRKKPPKTHDVWEWVKVVGLCLIVFAGATVAIMTYNTDTSLGKTFIILNRIFTGRQEEQPLLLTIPYSIGIAAGILVFFNHFGFKKITDDPTPMQVEIKQYEKNVEDCEIESITDKRRGEP</sequence>
<name>F2JHK6_CELLD</name>
<organism evidence="3 4">
    <name type="scientific">Cellulosilyticum lentocellum (strain ATCC 49066 / DSM 5427 / NCIMB 11756 / RHM5)</name>
    <name type="common">Clostridium lentocellum</name>
    <dbReference type="NCBI Taxonomy" id="642492"/>
    <lineage>
        <taxon>Bacteria</taxon>
        <taxon>Bacillati</taxon>
        <taxon>Bacillota</taxon>
        <taxon>Clostridia</taxon>
        <taxon>Lachnospirales</taxon>
        <taxon>Cellulosilyticaceae</taxon>
        <taxon>Cellulosilyticum</taxon>
    </lineage>
</organism>
<dbReference type="eggNOG" id="ENOG502ZCB6">
    <property type="taxonomic scope" value="Bacteria"/>
</dbReference>
<dbReference type="Proteomes" id="UP000008467">
    <property type="component" value="Chromosome"/>
</dbReference>
<dbReference type="KEGG" id="cle:Clole_2539"/>
<gene>
    <name evidence="3" type="ordered locus">Clole_2539</name>
</gene>
<feature type="transmembrane region" description="Helical" evidence="1">
    <location>
        <begin position="151"/>
        <end position="169"/>
    </location>
</feature>
<evidence type="ECO:0000259" key="2">
    <source>
        <dbReference type="Pfam" id="PF12164"/>
    </source>
</evidence>
<evidence type="ECO:0000313" key="4">
    <source>
        <dbReference type="Proteomes" id="UP000008467"/>
    </source>
</evidence>
<feature type="domain" description="Stage V sporulation protein AA" evidence="2">
    <location>
        <begin position="7"/>
        <end position="94"/>
    </location>
</feature>
<dbReference type="InterPro" id="IPR038548">
    <property type="entry name" value="SporV_AA_N_sf"/>
</dbReference>
<dbReference type="HOGENOM" id="CLU_098268_1_0_9"/>
<dbReference type="STRING" id="642492.Clole_2539"/>
<evidence type="ECO:0000313" key="3">
    <source>
        <dbReference type="EMBL" id="ADZ84245.1"/>
    </source>
</evidence>
<keyword evidence="1" id="KW-0472">Membrane</keyword>